<evidence type="ECO:0000313" key="4">
    <source>
        <dbReference type="Proteomes" id="UP000509702"/>
    </source>
</evidence>
<dbReference type="InterPro" id="IPR052712">
    <property type="entry name" value="Acid_resist_chaperone_HdeD"/>
</dbReference>
<dbReference type="KEGG" id="aoz:HUE56_11330"/>
<keyword evidence="2" id="KW-1133">Transmembrane helix</keyword>
<keyword evidence="4" id="KW-1185">Reference proteome</keyword>
<feature type="compositionally biased region" description="Basic and acidic residues" evidence="1">
    <location>
        <begin position="449"/>
        <end position="458"/>
    </location>
</feature>
<dbReference type="Proteomes" id="UP000509702">
    <property type="component" value="Chromosome"/>
</dbReference>
<gene>
    <name evidence="3" type="ORF">HUE56_11330</name>
</gene>
<protein>
    <submittedName>
        <fullName evidence="3">Protease</fullName>
    </submittedName>
</protein>
<keyword evidence="3" id="KW-0645">Protease</keyword>
<evidence type="ECO:0000313" key="3">
    <source>
        <dbReference type="EMBL" id="QKS51098.1"/>
    </source>
</evidence>
<dbReference type="AlphaFoldDB" id="A0A6N1AJ08"/>
<feature type="transmembrane region" description="Helical" evidence="2">
    <location>
        <begin position="132"/>
        <end position="151"/>
    </location>
</feature>
<sequence>MLKLAFLLIGPRAFRSHWYVIALLGLLSMGLGLALALNASVGLTQVIYSFLGLVFTAAGAVSLLMALSASLGANRRFALARSVLAILAGGLLLASPLLNGWALALPLAIVLALDGANRAAAAAVFRVRNWRLLILCGLAELALAAMMMTEWPLPSDRNTPLCIGLFIGLSGWLLLRLGVLLRNLEDEAAILNLPIFSGRGWYDNAPVLVGDSPEPAGRHDRPLVVRVWTPVASATAPLDRRLVIDRYIAAIDRNGVVSTGHSALELAPDLYISHYPANEIDQSGVSFVTALRSGAENDVPGRFLPSYEEEIADWCPADSTVELWTYDRWRLRAFWAGYRQDSTYNLSNRNCSVVVAAALDATLEGALASRFPWVRLLRLLMDPDIWVASLIRSRADAMSWTPGFVLDYAAALARVVDRPDRSWRHGLGDFLGQLRSTARPPEGGLDGGMDGRPDTQPS</sequence>
<keyword evidence="2" id="KW-0812">Transmembrane</keyword>
<dbReference type="GO" id="GO:0008233">
    <property type="term" value="F:peptidase activity"/>
    <property type="evidence" value="ECO:0007669"/>
    <property type="project" value="UniProtKB-KW"/>
</dbReference>
<organism evidence="3 4">
    <name type="scientific">Azospirillum oryzae</name>
    <dbReference type="NCBI Taxonomy" id="286727"/>
    <lineage>
        <taxon>Bacteria</taxon>
        <taxon>Pseudomonadati</taxon>
        <taxon>Pseudomonadota</taxon>
        <taxon>Alphaproteobacteria</taxon>
        <taxon>Rhodospirillales</taxon>
        <taxon>Azospirillaceae</taxon>
        <taxon>Azospirillum</taxon>
    </lineage>
</organism>
<name>A0A6N1AJ08_9PROT</name>
<dbReference type="PANTHER" id="PTHR34989:SF1">
    <property type="entry name" value="PROTEIN HDED"/>
    <property type="match status" value="1"/>
</dbReference>
<dbReference type="RefSeq" id="WP_149197778.1">
    <property type="nucleotide sequence ID" value="NZ_BSOV01000018.1"/>
</dbReference>
<accession>A0A6N1AJ08</accession>
<dbReference type="GO" id="GO:0005886">
    <property type="term" value="C:plasma membrane"/>
    <property type="evidence" value="ECO:0007669"/>
    <property type="project" value="TreeGrafter"/>
</dbReference>
<keyword evidence="2" id="KW-0472">Membrane</keyword>
<dbReference type="OrthoDB" id="6773069at2"/>
<keyword evidence="3" id="KW-0378">Hydrolase</keyword>
<dbReference type="PANTHER" id="PTHR34989">
    <property type="entry name" value="PROTEIN HDED"/>
    <property type="match status" value="1"/>
</dbReference>
<proteinExistence type="predicted"/>
<feature type="transmembrane region" description="Helical" evidence="2">
    <location>
        <begin position="46"/>
        <end position="67"/>
    </location>
</feature>
<dbReference type="EMBL" id="CP054619">
    <property type="protein sequence ID" value="QKS51098.1"/>
    <property type="molecule type" value="Genomic_DNA"/>
</dbReference>
<dbReference type="GO" id="GO:0006508">
    <property type="term" value="P:proteolysis"/>
    <property type="evidence" value="ECO:0007669"/>
    <property type="project" value="UniProtKB-KW"/>
</dbReference>
<evidence type="ECO:0000256" key="2">
    <source>
        <dbReference type="SAM" id="Phobius"/>
    </source>
</evidence>
<reference evidence="3 4" key="1">
    <citation type="submission" date="2020-06" db="EMBL/GenBank/DDBJ databases">
        <title>Complete genome of Azosprillum oryzae KACC14407.</title>
        <authorList>
            <person name="Kim M."/>
            <person name="Park Y.-J."/>
            <person name="Shin J.-H."/>
        </authorList>
    </citation>
    <scope>NUCLEOTIDE SEQUENCE [LARGE SCALE GENOMIC DNA]</scope>
    <source>
        <strain evidence="3 4">KACC 14407</strain>
    </source>
</reference>
<feature type="transmembrane region" description="Helical" evidence="2">
    <location>
        <begin position="157"/>
        <end position="175"/>
    </location>
</feature>
<evidence type="ECO:0000256" key="1">
    <source>
        <dbReference type="SAM" id="MobiDB-lite"/>
    </source>
</evidence>
<feature type="region of interest" description="Disordered" evidence="1">
    <location>
        <begin position="434"/>
        <end position="458"/>
    </location>
</feature>